<evidence type="ECO:0000313" key="2">
    <source>
        <dbReference type="EMBL" id="KAA9083774.1"/>
    </source>
</evidence>
<name>A0A5J5IMQ0_9MICO</name>
<keyword evidence="1" id="KW-0812">Transmembrane</keyword>
<dbReference type="EMBL" id="VYRZ01000005">
    <property type="protein sequence ID" value="KAA9083774.1"/>
    <property type="molecule type" value="Genomic_DNA"/>
</dbReference>
<dbReference type="Proteomes" id="UP000327039">
    <property type="component" value="Unassembled WGS sequence"/>
</dbReference>
<keyword evidence="3" id="KW-1185">Reference proteome</keyword>
<keyword evidence="1" id="KW-1133">Transmembrane helix</keyword>
<organism evidence="2 3">
    <name type="scientific">Microbacterium radiodurans</name>
    <dbReference type="NCBI Taxonomy" id="661398"/>
    <lineage>
        <taxon>Bacteria</taxon>
        <taxon>Bacillati</taxon>
        <taxon>Actinomycetota</taxon>
        <taxon>Actinomycetes</taxon>
        <taxon>Micrococcales</taxon>
        <taxon>Microbacteriaceae</taxon>
        <taxon>Microbacterium</taxon>
    </lineage>
</organism>
<accession>A0A5J5IMQ0</accession>
<gene>
    <name evidence="2" type="ORF">F6B42_14610</name>
</gene>
<feature type="transmembrane region" description="Helical" evidence="1">
    <location>
        <begin position="36"/>
        <end position="55"/>
    </location>
</feature>
<feature type="transmembrane region" description="Helical" evidence="1">
    <location>
        <begin position="9"/>
        <end position="30"/>
    </location>
</feature>
<comment type="caution">
    <text evidence="2">The sequence shown here is derived from an EMBL/GenBank/DDBJ whole genome shotgun (WGS) entry which is preliminary data.</text>
</comment>
<protein>
    <submittedName>
        <fullName evidence="2">Uncharacterized protein</fullName>
    </submittedName>
</protein>
<dbReference type="AlphaFoldDB" id="A0A5J5IMQ0"/>
<keyword evidence="1" id="KW-0472">Membrane</keyword>
<proteinExistence type="predicted"/>
<evidence type="ECO:0000313" key="3">
    <source>
        <dbReference type="Proteomes" id="UP000327039"/>
    </source>
</evidence>
<reference evidence="3" key="1">
    <citation type="submission" date="2019-09" db="EMBL/GenBank/DDBJ databases">
        <title>Mumia zhuanghuii sp. nov. isolated from the intestinal contents of plateau pika (Ochotona curzoniae) in the Qinghai-Tibet plateau of China.</title>
        <authorList>
            <person name="Tian Z."/>
        </authorList>
    </citation>
    <scope>NUCLEOTIDE SEQUENCE [LARGE SCALE GENOMIC DNA]</scope>
    <source>
        <strain evidence="3">DSM 25564</strain>
    </source>
</reference>
<dbReference type="RefSeq" id="WP_150420483.1">
    <property type="nucleotide sequence ID" value="NZ_VYRZ01000005.1"/>
</dbReference>
<sequence length="68" mass="7709">MSTKRARPILFWVSYAVMLGMALIVGFGVGPHLAHPSFAFIAQLLLAGAWVTCFYRYRPWGRRQTDHA</sequence>
<evidence type="ECO:0000256" key="1">
    <source>
        <dbReference type="SAM" id="Phobius"/>
    </source>
</evidence>